<dbReference type="InterPro" id="IPR020471">
    <property type="entry name" value="AKR"/>
</dbReference>
<evidence type="ECO:0000256" key="2">
    <source>
        <dbReference type="ARBA" id="ARBA00022857"/>
    </source>
</evidence>
<dbReference type="EMBL" id="JBAWTH010000001">
    <property type="protein sequence ID" value="KAL2293315.1"/>
    <property type="molecule type" value="Genomic_DNA"/>
</dbReference>
<dbReference type="Pfam" id="PF00248">
    <property type="entry name" value="Aldo_ket_red"/>
    <property type="match status" value="1"/>
</dbReference>
<dbReference type="InterPro" id="IPR023210">
    <property type="entry name" value="NADP_OxRdtase_dom"/>
</dbReference>
<evidence type="ECO:0000256" key="3">
    <source>
        <dbReference type="ARBA" id="ARBA00023002"/>
    </source>
</evidence>
<protein>
    <recommendedName>
        <fullName evidence="5">NADP-dependent oxidoreductase domain-containing protein</fullName>
    </recommendedName>
</protein>
<evidence type="ECO:0000256" key="4">
    <source>
        <dbReference type="SAM" id="SignalP"/>
    </source>
</evidence>
<dbReference type="Gene3D" id="3.20.20.100">
    <property type="entry name" value="NADP-dependent oxidoreductase domain"/>
    <property type="match status" value="1"/>
</dbReference>
<comment type="similarity">
    <text evidence="1">Belongs to the aldo/keto reductase family.</text>
</comment>
<name>A0ABR4FF48_9PEZI</name>
<gene>
    <name evidence="6" type="ORF">FJTKL_05249</name>
</gene>
<dbReference type="PRINTS" id="PR00069">
    <property type="entry name" value="ALDKETRDTASE"/>
</dbReference>
<dbReference type="InterPro" id="IPR044494">
    <property type="entry name" value="AKR3C2/3"/>
</dbReference>
<keyword evidence="3" id="KW-0560">Oxidoreductase</keyword>
<evidence type="ECO:0000313" key="7">
    <source>
        <dbReference type="Proteomes" id="UP001600888"/>
    </source>
</evidence>
<accession>A0ABR4FF48</accession>
<dbReference type="PANTHER" id="PTHR43827">
    <property type="entry name" value="2,5-DIKETO-D-GLUCONIC ACID REDUCTASE"/>
    <property type="match status" value="1"/>
</dbReference>
<feature type="chain" id="PRO_5046224569" description="NADP-dependent oxidoreductase domain-containing protein" evidence="4">
    <location>
        <begin position="17"/>
        <end position="340"/>
    </location>
</feature>
<proteinExistence type="inferred from homology"/>
<dbReference type="Proteomes" id="UP001600888">
    <property type="component" value="Unassembled WGS sequence"/>
</dbReference>
<sequence length="340" mass="37437">MSRLSLLALPALCAAAASIWEQTSQDLDGLQRPLQDDEESSAHKLPSLRLNDGHEIPTIAYGLGTKNYKNGDDFDQDIVDVTLKALSAGFTHLDGAEAYNNEEELGAAIKSSGIAREKLFVTTKATVKADKPIEENFSASLKKLGLDYVDLYLIHSPFFAGGDAKVLQAKWAEVEAIRASGRARSIGVSNYIQEDLDAVLETATVKPAINQIEFHPYLQHITDGGKTRLLDYHRDKGIAVSGYAGLTAITKAAPGPVDGAYARLAEKYNVTEGDVALRWTLDQGVVAITTSSREDRLKEYVGKLPAFELTPEEVKEISDLGLEKHFRGFWRDQYDEHDWR</sequence>
<comment type="caution">
    <text evidence="6">The sequence shown here is derived from an EMBL/GenBank/DDBJ whole genome shotgun (WGS) entry which is preliminary data.</text>
</comment>
<dbReference type="InterPro" id="IPR036812">
    <property type="entry name" value="NAD(P)_OxRdtase_dom_sf"/>
</dbReference>
<reference evidence="6 7" key="1">
    <citation type="submission" date="2024-03" db="EMBL/GenBank/DDBJ databases">
        <title>A high-quality draft genome sequence of Diaporthe vaccinii, a causative agent of upright dieback and viscid rot disease in cranberry plants.</title>
        <authorList>
            <person name="Sarrasin M."/>
            <person name="Lang B.F."/>
            <person name="Burger G."/>
        </authorList>
    </citation>
    <scope>NUCLEOTIDE SEQUENCE [LARGE SCALE GENOMIC DNA]</scope>
    <source>
        <strain evidence="6 7">IS7</strain>
    </source>
</reference>
<dbReference type="CDD" id="cd19120">
    <property type="entry name" value="AKR_AKR3C2-3"/>
    <property type="match status" value="1"/>
</dbReference>
<feature type="signal peptide" evidence="4">
    <location>
        <begin position="1"/>
        <end position="16"/>
    </location>
</feature>
<keyword evidence="7" id="KW-1185">Reference proteome</keyword>
<feature type="domain" description="NADP-dependent oxidoreductase" evidence="5">
    <location>
        <begin position="62"/>
        <end position="319"/>
    </location>
</feature>
<evidence type="ECO:0000256" key="1">
    <source>
        <dbReference type="ARBA" id="ARBA00007905"/>
    </source>
</evidence>
<keyword evidence="4" id="KW-0732">Signal</keyword>
<dbReference type="PIRSF" id="PIRSF000097">
    <property type="entry name" value="AKR"/>
    <property type="match status" value="1"/>
</dbReference>
<dbReference type="SUPFAM" id="SSF51430">
    <property type="entry name" value="NAD(P)-linked oxidoreductase"/>
    <property type="match status" value="1"/>
</dbReference>
<keyword evidence="2" id="KW-0521">NADP</keyword>
<organism evidence="6 7">
    <name type="scientific">Diaporthe vaccinii</name>
    <dbReference type="NCBI Taxonomy" id="105482"/>
    <lineage>
        <taxon>Eukaryota</taxon>
        <taxon>Fungi</taxon>
        <taxon>Dikarya</taxon>
        <taxon>Ascomycota</taxon>
        <taxon>Pezizomycotina</taxon>
        <taxon>Sordariomycetes</taxon>
        <taxon>Sordariomycetidae</taxon>
        <taxon>Diaporthales</taxon>
        <taxon>Diaporthaceae</taxon>
        <taxon>Diaporthe</taxon>
        <taxon>Diaporthe eres species complex</taxon>
    </lineage>
</organism>
<evidence type="ECO:0000259" key="5">
    <source>
        <dbReference type="Pfam" id="PF00248"/>
    </source>
</evidence>
<evidence type="ECO:0000313" key="6">
    <source>
        <dbReference type="EMBL" id="KAL2293315.1"/>
    </source>
</evidence>
<dbReference type="PROSITE" id="PS00062">
    <property type="entry name" value="ALDOKETO_REDUCTASE_2"/>
    <property type="match status" value="1"/>
</dbReference>
<dbReference type="PANTHER" id="PTHR43827:SF3">
    <property type="entry name" value="NADP-DEPENDENT OXIDOREDUCTASE DOMAIN-CONTAINING PROTEIN"/>
    <property type="match status" value="1"/>
</dbReference>
<dbReference type="InterPro" id="IPR018170">
    <property type="entry name" value="Aldo/ket_reductase_CS"/>
</dbReference>